<dbReference type="AlphaFoldDB" id="A0A2V5ILS7"/>
<gene>
    <name evidence="2" type="ORF">CVS30_17395</name>
</gene>
<organism evidence="2 3">
    <name type="scientific">Arthrobacter psychrolactophilus</name>
    <dbReference type="NCBI Taxonomy" id="92442"/>
    <lineage>
        <taxon>Bacteria</taxon>
        <taxon>Bacillati</taxon>
        <taxon>Actinomycetota</taxon>
        <taxon>Actinomycetes</taxon>
        <taxon>Micrococcales</taxon>
        <taxon>Micrococcaceae</taxon>
        <taxon>Arthrobacter</taxon>
    </lineage>
</organism>
<protein>
    <recommendedName>
        <fullName evidence="1">Actinobacteria/chloroflexi VLRF1 release factor domain-containing protein</fullName>
    </recommendedName>
</protein>
<dbReference type="OrthoDB" id="3728778at2"/>
<evidence type="ECO:0000259" key="1">
    <source>
        <dbReference type="Pfam" id="PF18859"/>
    </source>
</evidence>
<feature type="domain" description="Actinobacteria/chloroflexi VLRF1 release factor" evidence="1">
    <location>
        <begin position="79"/>
        <end position="195"/>
    </location>
</feature>
<dbReference type="EMBL" id="QJVC01000030">
    <property type="protein sequence ID" value="PYI37071.1"/>
    <property type="molecule type" value="Genomic_DNA"/>
</dbReference>
<dbReference type="Pfam" id="PF18859">
    <property type="entry name" value="acVLRF1"/>
    <property type="match status" value="1"/>
</dbReference>
<evidence type="ECO:0000313" key="3">
    <source>
        <dbReference type="Proteomes" id="UP000247980"/>
    </source>
</evidence>
<dbReference type="RefSeq" id="WP_110486819.1">
    <property type="nucleotide sequence ID" value="NZ_QJVC01000030.1"/>
</dbReference>
<accession>A0A2V5ILS7</accession>
<evidence type="ECO:0000313" key="2">
    <source>
        <dbReference type="EMBL" id="PYI37071.1"/>
    </source>
</evidence>
<dbReference type="Proteomes" id="UP000247980">
    <property type="component" value="Unassembled WGS sequence"/>
</dbReference>
<proteinExistence type="predicted"/>
<comment type="caution">
    <text evidence="2">The sequence shown here is derived from an EMBL/GenBank/DDBJ whole genome shotgun (WGS) entry which is preliminary data.</text>
</comment>
<sequence length="201" mass="21104">MNLARRTAFVPAARLSAWLSRFSAAHGGQLALEDTDDGVSLRLRDGAVALLSPPWPEDGRPGRGANLLERIESLAAQERRLGIILVRRGGYGVGIAAGGKLVAHKVGTASSRSRGGDQAAAIVERAAAEAAKIFAGASFEYVAPGGDKLLVESALATPALRRYAKLTRLAPLAVVDPKMDVLTRAAADYCSIRIRITEPPA</sequence>
<keyword evidence="3" id="KW-1185">Reference proteome</keyword>
<dbReference type="InterPro" id="IPR040783">
    <property type="entry name" value="VLRF1"/>
</dbReference>
<name>A0A2V5ILS7_9MICC</name>
<dbReference type="NCBIfam" id="NF041024">
    <property type="entry name" value="acVLRF1_NCBI"/>
    <property type="match status" value="1"/>
</dbReference>
<reference evidence="2 3" key="1">
    <citation type="submission" date="2018-05" db="EMBL/GenBank/DDBJ databases">
        <title>Genetic diversity of glacier-inhabiting Cryobacterium bacteria in China and description of Cryobacterium mengkeensis sp. nov. and Arthrobacter glacialis sp. nov.</title>
        <authorList>
            <person name="Liu Q."/>
            <person name="Xin Y.-H."/>
        </authorList>
    </citation>
    <scope>NUCLEOTIDE SEQUENCE [LARGE SCALE GENOMIC DNA]</scope>
    <source>
        <strain evidence="2 3">B7</strain>
    </source>
</reference>